<dbReference type="Proteomes" id="UP000315648">
    <property type="component" value="Unassembled WGS sequence"/>
</dbReference>
<feature type="signal peptide" evidence="1">
    <location>
        <begin position="1"/>
        <end position="22"/>
    </location>
</feature>
<accession>A0A556QM50</accession>
<evidence type="ECO:0000313" key="2">
    <source>
        <dbReference type="EMBL" id="TSJ77730.1"/>
    </source>
</evidence>
<dbReference type="RefSeq" id="WP_144228072.1">
    <property type="nucleotide sequence ID" value="NZ_CBCRVV010000001.1"/>
</dbReference>
<protein>
    <recommendedName>
        <fullName evidence="4">DUF4431 domain-containing protein</fullName>
    </recommendedName>
</protein>
<evidence type="ECO:0008006" key="4">
    <source>
        <dbReference type="Google" id="ProtNLM"/>
    </source>
</evidence>
<keyword evidence="3" id="KW-1185">Reference proteome</keyword>
<dbReference type="AlphaFoldDB" id="A0A556QM50"/>
<feature type="chain" id="PRO_5022113614" description="DUF4431 domain-containing protein" evidence="1">
    <location>
        <begin position="23"/>
        <end position="141"/>
    </location>
</feature>
<reference evidence="2 3" key="1">
    <citation type="submission" date="2019-07" db="EMBL/GenBank/DDBJ databases">
        <title>Description of 53C-WASEF.</title>
        <authorList>
            <person name="Pitt A."/>
            <person name="Hahn M.W."/>
        </authorList>
    </citation>
    <scope>NUCLEOTIDE SEQUENCE [LARGE SCALE GENOMIC DNA]</scope>
    <source>
        <strain evidence="2 3">53C-WASEF</strain>
    </source>
</reference>
<dbReference type="EMBL" id="VMBG01000001">
    <property type="protein sequence ID" value="TSJ77730.1"/>
    <property type="molecule type" value="Genomic_DNA"/>
</dbReference>
<evidence type="ECO:0000313" key="3">
    <source>
        <dbReference type="Proteomes" id="UP000315648"/>
    </source>
</evidence>
<organism evidence="2 3">
    <name type="scientific">Rariglobus hedericola</name>
    <dbReference type="NCBI Taxonomy" id="2597822"/>
    <lineage>
        <taxon>Bacteria</taxon>
        <taxon>Pseudomonadati</taxon>
        <taxon>Verrucomicrobiota</taxon>
        <taxon>Opitutia</taxon>
        <taxon>Opitutales</taxon>
        <taxon>Opitutaceae</taxon>
        <taxon>Rariglobus</taxon>
    </lineage>
</organism>
<keyword evidence="1" id="KW-0732">Signal</keyword>
<comment type="caution">
    <text evidence="2">The sequence shown here is derived from an EMBL/GenBank/DDBJ whole genome shotgun (WGS) entry which is preliminary data.</text>
</comment>
<evidence type="ECO:0000256" key="1">
    <source>
        <dbReference type="SAM" id="SignalP"/>
    </source>
</evidence>
<gene>
    <name evidence="2" type="ORF">FPL22_00015</name>
</gene>
<sequence length="141" mass="15605">MKPYIVIIALTLACLKSFGADAPAQQPDQDRSINAPIGILGYYIGSPLTIEGISQKPGRGDHDRKGLWVDTIGEHKLDKPVGILLDNCVLPSNERCILKGYESVRWVGRPDVDGKVSQMPFQPQFYFIVTSVIQPQTLKIK</sequence>
<name>A0A556QM50_9BACT</name>
<proteinExistence type="predicted"/>